<dbReference type="InterPro" id="IPR004841">
    <property type="entry name" value="AA-permease/SLC12A_dom"/>
</dbReference>
<proteinExistence type="predicted"/>
<keyword evidence="3 5" id="KW-1133">Transmembrane helix</keyword>
<feature type="transmembrane region" description="Helical" evidence="5">
    <location>
        <begin position="222"/>
        <end position="246"/>
    </location>
</feature>
<dbReference type="Gene3D" id="1.20.1740.10">
    <property type="entry name" value="Amino acid/polyamine transporter I"/>
    <property type="match status" value="1"/>
</dbReference>
<dbReference type="EMBL" id="FNJI01000019">
    <property type="protein sequence ID" value="SDP41910.1"/>
    <property type="molecule type" value="Genomic_DNA"/>
</dbReference>
<reference evidence="7 8" key="1">
    <citation type="submission" date="2016-10" db="EMBL/GenBank/DDBJ databases">
        <authorList>
            <person name="de Groot N.N."/>
        </authorList>
    </citation>
    <scope>NUCLEOTIDE SEQUENCE [LARGE SCALE GENOMIC DNA]</scope>
    <source>
        <strain evidence="7 8">DSM 12130</strain>
    </source>
</reference>
<dbReference type="Pfam" id="PF00324">
    <property type="entry name" value="AA_permease"/>
    <property type="match status" value="1"/>
</dbReference>
<feature type="transmembrane region" description="Helical" evidence="5">
    <location>
        <begin position="12"/>
        <end position="34"/>
    </location>
</feature>
<gene>
    <name evidence="7" type="ORF">SAMN05660330_02709</name>
</gene>
<feature type="transmembrane region" description="Helical" evidence="5">
    <location>
        <begin position="321"/>
        <end position="341"/>
    </location>
</feature>
<keyword evidence="4 5" id="KW-0472">Membrane</keyword>
<evidence type="ECO:0000259" key="6">
    <source>
        <dbReference type="Pfam" id="PF00324"/>
    </source>
</evidence>
<dbReference type="Proteomes" id="UP000199073">
    <property type="component" value="Unassembled WGS sequence"/>
</dbReference>
<accession>A0A1H0SJM3</accession>
<feature type="transmembrane region" description="Helical" evidence="5">
    <location>
        <begin position="190"/>
        <end position="210"/>
    </location>
</feature>
<dbReference type="InterPro" id="IPR050367">
    <property type="entry name" value="APC_superfamily"/>
</dbReference>
<sequence length="482" mass="51513">MSGLKREVGLTAAVCTAVGIVVSSSALVMLGQGFGLGGPAFVVAIIVALFINLFVAFSFAELASIMPLAGGINHYTLPTMGRFMGIFAVLAGYFAVSTLSNAAESSIAGLVVADIFLPGSGISPGVWALLLMVILTGINLLGVKSFARSQIIFASTMIVSMIALSMIGIFDLGSGTPLKTSITFDMAAGGGVLSMLGIAFWLFVGMEFVCPMAEEVKNPQKFIPVAMIAALLIIFVSDLLFGFMALKYVKMDALGSSSYPHVDAAMAVLGRNGQVWIGVISLVATASTLNTFIAAVPRMLYGMSKEGQFPAIFGKLNRFGVPYVGIIAVFVITVILLGTGISNVSAITTLILAGCIGWMLCYMIANLNVVILRFRYPDLKRSFKSPFGITLPVISFFGLAYMIYAIWPEDGTGMRQDIYFYSNLFLMICAVWSGYWVKFKMNKPLFETIPISVLLKETEDSLLTDEEVVDSGESMEQAEASA</sequence>
<comment type="subcellular location">
    <subcellularLocation>
        <location evidence="1">Membrane</location>
        <topology evidence="1">Multi-pass membrane protein</topology>
    </subcellularLocation>
</comment>
<feature type="transmembrane region" description="Helical" evidence="5">
    <location>
        <begin position="151"/>
        <end position="170"/>
    </location>
</feature>
<feature type="domain" description="Amino acid permease/ SLC12A" evidence="6">
    <location>
        <begin position="16"/>
        <end position="444"/>
    </location>
</feature>
<keyword evidence="2 5" id="KW-0812">Transmembrane</keyword>
<feature type="transmembrane region" description="Helical" evidence="5">
    <location>
        <begin position="275"/>
        <end position="300"/>
    </location>
</feature>
<evidence type="ECO:0000313" key="7">
    <source>
        <dbReference type="EMBL" id="SDP41910.1"/>
    </source>
</evidence>
<dbReference type="OrthoDB" id="127638at2"/>
<evidence type="ECO:0000313" key="8">
    <source>
        <dbReference type="Proteomes" id="UP000199073"/>
    </source>
</evidence>
<dbReference type="GO" id="GO:0016020">
    <property type="term" value="C:membrane"/>
    <property type="evidence" value="ECO:0007669"/>
    <property type="project" value="UniProtKB-SubCell"/>
</dbReference>
<keyword evidence="8" id="KW-1185">Reference proteome</keyword>
<dbReference type="STRING" id="91360.SAMN05660330_02709"/>
<dbReference type="RefSeq" id="WP_092223704.1">
    <property type="nucleotide sequence ID" value="NZ_FNJI01000019.1"/>
</dbReference>
<dbReference type="AlphaFoldDB" id="A0A1H0SJM3"/>
<feature type="transmembrane region" description="Helical" evidence="5">
    <location>
        <begin position="40"/>
        <end position="62"/>
    </location>
</feature>
<feature type="transmembrane region" description="Helical" evidence="5">
    <location>
        <begin position="386"/>
        <end position="406"/>
    </location>
</feature>
<name>A0A1H0SJM3_9BACT</name>
<evidence type="ECO:0000256" key="2">
    <source>
        <dbReference type="ARBA" id="ARBA00022692"/>
    </source>
</evidence>
<evidence type="ECO:0000256" key="4">
    <source>
        <dbReference type="ARBA" id="ARBA00023136"/>
    </source>
</evidence>
<organism evidence="7 8">
    <name type="scientific">Desulforhopalus singaporensis</name>
    <dbReference type="NCBI Taxonomy" id="91360"/>
    <lineage>
        <taxon>Bacteria</taxon>
        <taxon>Pseudomonadati</taxon>
        <taxon>Thermodesulfobacteriota</taxon>
        <taxon>Desulfobulbia</taxon>
        <taxon>Desulfobulbales</taxon>
        <taxon>Desulfocapsaceae</taxon>
        <taxon>Desulforhopalus</taxon>
    </lineage>
</organism>
<evidence type="ECO:0000256" key="3">
    <source>
        <dbReference type="ARBA" id="ARBA00022989"/>
    </source>
</evidence>
<dbReference type="PANTHER" id="PTHR42770:SF12">
    <property type="entry name" value="AMINO ACID TRANSPORTER"/>
    <property type="match status" value="1"/>
</dbReference>
<dbReference type="PANTHER" id="PTHR42770">
    <property type="entry name" value="AMINO ACID TRANSPORTER-RELATED"/>
    <property type="match status" value="1"/>
</dbReference>
<dbReference type="PIRSF" id="PIRSF006060">
    <property type="entry name" value="AA_transporter"/>
    <property type="match status" value="1"/>
</dbReference>
<feature type="transmembrane region" description="Helical" evidence="5">
    <location>
        <begin position="418"/>
        <end position="437"/>
    </location>
</feature>
<evidence type="ECO:0000256" key="1">
    <source>
        <dbReference type="ARBA" id="ARBA00004141"/>
    </source>
</evidence>
<dbReference type="GO" id="GO:0055085">
    <property type="term" value="P:transmembrane transport"/>
    <property type="evidence" value="ECO:0007669"/>
    <property type="project" value="InterPro"/>
</dbReference>
<feature type="transmembrane region" description="Helical" evidence="5">
    <location>
        <begin position="115"/>
        <end position="139"/>
    </location>
</feature>
<evidence type="ECO:0000256" key="5">
    <source>
        <dbReference type="SAM" id="Phobius"/>
    </source>
</evidence>
<feature type="transmembrane region" description="Helical" evidence="5">
    <location>
        <begin position="83"/>
        <end position="103"/>
    </location>
</feature>
<protein>
    <submittedName>
        <fullName evidence="7">Amino acid permease</fullName>
    </submittedName>
</protein>
<feature type="transmembrane region" description="Helical" evidence="5">
    <location>
        <begin position="347"/>
        <end position="374"/>
    </location>
</feature>